<dbReference type="AlphaFoldDB" id="A0AAV8Z302"/>
<dbReference type="PANTHER" id="PTHR12069:SF0">
    <property type="entry name" value="DNA-DIRECTED RNA POLYMERASE III SUBUNIT RPC5"/>
    <property type="match status" value="1"/>
</dbReference>
<dbReference type="GO" id="GO:0042797">
    <property type="term" value="P:tRNA transcription by RNA polymerase III"/>
    <property type="evidence" value="ECO:0007669"/>
    <property type="project" value="TreeGrafter"/>
</dbReference>
<dbReference type="Proteomes" id="UP001162162">
    <property type="component" value="Unassembled WGS sequence"/>
</dbReference>
<dbReference type="EMBL" id="JAPWTK010000023">
    <property type="protein sequence ID" value="KAJ8957438.1"/>
    <property type="molecule type" value="Genomic_DNA"/>
</dbReference>
<evidence type="ECO:0000313" key="2">
    <source>
        <dbReference type="EMBL" id="KAJ8957438.1"/>
    </source>
</evidence>
<sequence length="169" mass="19487">MYYTPTNTFSATSGVPAELMCRARDYVLYLFTKNEYVERKKVSPLLRIPSEEIKEIFMGVSKLTGHQKGWELHLPTDSDFLSKHTDIVQKQNLFWEHRFHQLSEFLKDNKVQRRKSRSESKSFSEDSKARNGLSSDTDSGTEKNKSPVAARKNKTVSKVNNHINSQVDS</sequence>
<evidence type="ECO:0000256" key="1">
    <source>
        <dbReference type="SAM" id="MobiDB-lite"/>
    </source>
</evidence>
<feature type="region of interest" description="Disordered" evidence="1">
    <location>
        <begin position="110"/>
        <end position="169"/>
    </location>
</feature>
<feature type="compositionally biased region" description="Basic and acidic residues" evidence="1">
    <location>
        <begin position="110"/>
        <end position="129"/>
    </location>
</feature>
<keyword evidence="3" id="KW-1185">Reference proteome</keyword>
<comment type="caution">
    <text evidence="2">The sequence shown here is derived from an EMBL/GenBank/DDBJ whole genome shotgun (WGS) entry which is preliminary data.</text>
</comment>
<name>A0AAV8Z302_9CUCU</name>
<dbReference type="Pfam" id="PF04801">
    <property type="entry name" value="RPC5"/>
    <property type="match status" value="1"/>
</dbReference>
<organism evidence="2 3">
    <name type="scientific">Aromia moschata</name>
    <dbReference type="NCBI Taxonomy" id="1265417"/>
    <lineage>
        <taxon>Eukaryota</taxon>
        <taxon>Metazoa</taxon>
        <taxon>Ecdysozoa</taxon>
        <taxon>Arthropoda</taxon>
        <taxon>Hexapoda</taxon>
        <taxon>Insecta</taxon>
        <taxon>Pterygota</taxon>
        <taxon>Neoptera</taxon>
        <taxon>Endopterygota</taxon>
        <taxon>Coleoptera</taxon>
        <taxon>Polyphaga</taxon>
        <taxon>Cucujiformia</taxon>
        <taxon>Chrysomeloidea</taxon>
        <taxon>Cerambycidae</taxon>
        <taxon>Cerambycinae</taxon>
        <taxon>Callichromatini</taxon>
        <taxon>Aromia</taxon>
    </lineage>
</organism>
<reference evidence="2" key="1">
    <citation type="journal article" date="2023" name="Insect Mol. Biol.">
        <title>Genome sequencing provides insights into the evolution of gene families encoding plant cell wall-degrading enzymes in longhorned beetles.</title>
        <authorList>
            <person name="Shin N.R."/>
            <person name="Okamura Y."/>
            <person name="Kirsch R."/>
            <person name="Pauchet Y."/>
        </authorList>
    </citation>
    <scope>NUCLEOTIDE SEQUENCE</scope>
    <source>
        <strain evidence="2">AMC_N1</strain>
    </source>
</reference>
<gene>
    <name evidence="2" type="ORF">NQ318_004918</name>
</gene>
<feature type="compositionally biased region" description="Polar residues" evidence="1">
    <location>
        <begin position="156"/>
        <end position="169"/>
    </location>
</feature>
<accession>A0AAV8Z302</accession>
<dbReference type="InterPro" id="IPR006886">
    <property type="entry name" value="RNA_pol_III_Rpc5"/>
</dbReference>
<protein>
    <submittedName>
        <fullName evidence="2">Uncharacterized protein</fullName>
    </submittedName>
</protein>
<evidence type="ECO:0000313" key="3">
    <source>
        <dbReference type="Proteomes" id="UP001162162"/>
    </source>
</evidence>
<proteinExistence type="predicted"/>
<dbReference type="GO" id="GO:0005666">
    <property type="term" value="C:RNA polymerase III complex"/>
    <property type="evidence" value="ECO:0007669"/>
    <property type="project" value="TreeGrafter"/>
</dbReference>
<dbReference type="PANTHER" id="PTHR12069">
    <property type="entry name" value="DNA-DIRECTED RNA POLYMERASES III 80 KDA POLYPEPTIDE RNA POLYMERASE III SUBUNIT 5"/>
    <property type="match status" value="1"/>
</dbReference>